<keyword evidence="6" id="KW-1185">Reference proteome</keyword>
<dbReference type="GO" id="GO:0004180">
    <property type="term" value="F:carboxypeptidase activity"/>
    <property type="evidence" value="ECO:0007669"/>
    <property type="project" value="TreeGrafter"/>
</dbReference>
<protein>
    <recommendedName>
        <fullName evidence="7">FXNA-related family protease 1</fullName>
    </recommendedName>
</protein>
<evidence type="ECO:0000313" key="6">
    <source>
        <dbReference type="Proteomes" id="UP000019384"/>
    </source>
</evidence>
<dbReference type="AlphaFoldDB" id="W6MW95"/>
<dbReference type="FunFam" id="3.40.630.10:FF:000101">
    <property type="entry name" value="N-acetylated alpha-linked acidic dipeptidase like 1"/>
    <property type="match status" value="1"/>
</dbReference>
<dbReference type="PANTHER" id="PTHR10404">
    <property type="entry name" value="N-ACETYLATED-ALPHA-LINKED ACIDIC DIPEPTIDASE"/>
    <property type="match status" value="1"/>
</dbReference>
<dbReference type="SUPFAM" id="SSF47672">
    <property type="entry name" value="Transferrin receptor-like dimerisation domain"/>
    <property type="match status" value="1"/>
</dbReference>
<dbReference type="PANTHER" id="PTHR10404:SF46">
    <property type="entry name" value="VACUOLAR PROTEIN SORTING-ASSOCIATED PROTEIN 70"/>
    <property type="match status" value="1"/>
</dbReference>
<dbReference type="CDD" id="cd08022">
    <property type="entry name" value="M28_PSMA_like"/>
    <property type="match status" value="1"/>
</dbReference>
<organism evidence="5 6">
    <name type="scientific">Kuraishia capsulata CBS 1993</name>
    <dbReference type="NCBI Taxonomy" id="1382522"/>
    <lineage>
        <taxon>Eukaryota</taxon>
        <taxon>Fungi</taxon>
        <taxon>Dikarya</taxon>
        <taxon>Ascomycota</taxon>
        <taxon>Saccharomycotina</taxon>
        <taxon>Pichiomycetes</taxon>
        <taxon>Pichiales</taxon>
        <taxon>Pichiaceae</taxon>
        <taxon>Kuraishia</taxon>
    </lineage>
</organism>
<proteinExistence type="inferred from homology"/>
<dbReference type="EMBL" id="HG793127">
    <property type="protein sequence ID" value="CDK27055.1"/>
    <property type="molecule type" value="Genomic_DNA"/>
</dbReference>
<dbReference type="Pfam" id="PF02225">
    <property type="entry name" value="PA"/>
    <property type="match status" value="1"/>
</dbReference>
<reference evidence="5" key="1">
    <citation type="submission" date="2013-12" db="EMBL/GenBank/DDBJ databases">
        <authorList>
            <person name="Genoscope - CEA"/>
        </authorList>
    </citation>
    <scope>NUCLEOTIDE SEQUENCE</scope>
    <source>
        <strain evidence="5">CBS 1993</strain>
    </source>
</reference>
<name>W6MW95_9ASCO</name>
<evidence type="ECO:0000259" key="2">
    <source>
        <dbReference type="Pfam" id="PF02225"/>
    </source>
</evidence>
<evidence type="ECO:0000259" key="4">
    <source>
        <dbReference type="Pfam" id="PF04389"/>
    </source>
</evidence>
<dbReference type="FunFam" id="3.50.30.30:FF:000008">
    <property type="entry name" value="Glutamate carboxypeptidase 2"/>
    <property type="match status" value="1"/>
</dbReference>
<dbReference type="Gene3D" id="1.20.930.40">
    <property type="entry name" value="Transferrin receptor-like, dimerisation domain"/>
    <property type="match status" value="1"/>
</dbReference>
<dbReference type="OrthoDB" id="5841748at2759"/>
<dbReference type="InterPro" id="IPR003137">
    <property type="entry name" value="PA_domain"/>
</dbReference>
<dbReference type="HOGENOM" id="CLU_005688_2_0_1"/>
<dbReference type="SUPFAM" id="SSF52025">
    <property type="entry name" value="PA domain"/>
    <property type="match status" value="1"/>
</dbReference>
<dbReference type="InterPro" id="IPR036757">
    <property type="entry name" value="TFR-like_dimer_dom_sf"/>
</dbReference>
<evidence type="ECO:0000259" key="3">
    <source>
        <dbReference type="Pfam" id="PF04253"/>
    </source>
</evidence>
<dbReference type="InterPro" id="IPR007365">
    <property type="entry name" value="TFR-like_dimer_dom"/>
</dbReference>
<dbReference type="GeneID" id="34520439"/>
<dbReference type="Gene3D" id="3.50.30.30">
    <property type="match status" value="1"/>
</dbReference>
<dbReference type="Pfam" id="PF04389">
    <property type="entry name" value="Peptidase_M28"/>
    <property type="match status" value="1"/>
</dbReference>
<comment type="similarity">
    <text evidence="1">Belongs to the peptidase M28 family. M28B subfamily.</text>
</comment>
<dbReference type="Pfam" id="PF04253">
    <property type="entry name" value="TFR_dimer"/>
    <property type="match status" value="1"/>
</dbReference>
<dbReference type="STRING" id="1382522.W6MW95"/>
<dbReference type="InterPro" id="IPR007484">
    <property type="entry name" value="Peptidase_M28"/>
</dbReference>
<dbReference type="RefSeq" id="XP_022459051.1">
    <property type="nucleotide sequence ID" value="XM_022603335.1"/>
</dbReference>
<dbReference type="InterPro" id="IPR039373">
    <property type="entry name" value="Peptidase_M28B"/>
</dbReference>
<sequence length="801" mass="89629">MDEKIEFKPFLEQPQALHAEKRYKKPSGLRKQLGLLLLMAMTAFSLFSTWSCGQTQSTKVDKNVVVGAYLKAMETNNIEEWLKKYTSTPQTAGTNFPMVQWCRDKLEQYGFEATIDEYEIYMSYPNSSALSLLTNDSVVYEAPLVEDVLEDDPDTSGDDLVPTYLGYGGNGNVTADYIYCNYGSMADFAKLEKLGVSVKGKIAIMRYGGIFRGLKVKFAQDRGAVGAILYSDPGDDFGITPANGYKTYPDGPARNPSAVQRGSVQFLSFLPGDPTTPGYASKPGVPRSDPFYSTPRIPVLPLSYRDVTPILEKLNGYGPNVDEVIPAEEDTSSDKFTGELPGYDYSIGPNPEATLNLYSNQIFNITPLWNIYGEILGENQDEVIIIGNHHDSWIKGGAGDPHSGSAVLLELARGLDEVIRTTGWKPKRTIMLASWDGEEMGLLGSTEFGEYLADKLQRKVIAYFNLDVATIGPNLEASASPLLHELFRSTLAKLEYPKGGSLYEHFKAFTGDRITNLGSGSDYTVFQEHLGIPSIDMGFISAKGDPIYQYHSNYDSYHWMEKFADPGFTYHNLMSKLLGLLVIEISESDMIKFKLEDYSSSLEEYYEDAISGIPSKWLEQEVSLMNMHVINGLFANRVSSGEFTIPRYLQTCPQMAEFGSVPTSHHHKNTTFGDLLGSASNSLKQLSNTTLLFDDKVLLVQDQLNHWDELSLIQKIKVHFTAKKYNAKLKYIERAFLHYDGLDERSWFRHIVFAAGRYTGYAGQTFPGLREAIEDDDFDRAVKWLYIISQTAKKVNFNLSV</sequence>
<dbReference type="Proteomes" id="UP000019384">
    <property type="component" value="Unassembled WGS sequence"/>
</dbReference>
<evidence type="ECO:0000313" key="5">
    <source>
        <dbReference type="EMBL" id="CDK27055.1"/>
    </source>
</evidence>
<reference evidence="5" key="2">
    <citation type="submission" date="2014-02" db="EMBL/GenBank/DDBJ databases">
        <title>Complete DNA sequence of /Kuraishia capsulata/ illustrates novel genomic features among budding yeasts (/Saccharomycotina/).</title>
        <authorList>
            <person name="Morales L."/>
            <person name="Noel B."/>
            <person name="Porcel B."/>
            <person name="Marcet-Houben M."/>
            <person name="Hullo M-F."/>
            <person name="Sacerdot C."/>
            <person name="Tekaia F."/>
            <person name="Leh-Louis V."/>
            <person name="Despons L."/>
            <person name="Khanna V."/>
            <person name="Aury J-M."/>
            <person name="Barbe V."/>
            <person name="Couloux A."/>
            <person name="Labadie K."/>
            <person name="Pelletier E."/>
            <person name="Souciet J-L."/>
            <person name="Boekhout T."/>
            <person name="Gabaldon T."/>
            <person name="Wincker P."/>
            <person name="Dujon B."/>
        </authorList>
    </citation>
    <scope>NUCLEOTIDE SEQUENCE</scope>
    <source>
        <strain evidence="5">CBS 1993</strain>
    </source>
</reference>
<feature type="domain" description="Peptidase M28" evidence="4">
    <location>
        <begin position="370"/>
        <end position="558"/>
    </location>
</feature>
<evidence type="ECO:0008006" key="7">
    <source>
        <dbReference type="Google" id="ProtNLM"/>
    </source>
</evidence>
<gene>
    <name evidence="5" type="ORF">KUCA_T00003032001</name>
</gene>
<evidence type="ECO:0000256" key="1">
    <source>
        <dbReference type="ARBA" id="ARBA00005634"/>
    </source>
</evidence>
<dbReference type="InterPro" id="IPR046450">
    <property type="entry name" value="PA_dom_sf"/>
</dbReference>
<accession>W6MW95</accession>
<feature type="domain" description="PA" evidence="2">
    <location>
        <begin position="179"/>
        <end position="251"/>
    </location>
</feature>
<dbReference type="CDD" id="cd02121">
    <property type="entry name" value="PA_GCPII_like"/>
    <property type="match status" value="1"/>
</dbReference>
<dbReference type="Gene3D" id="3.40.630.10">
    <property type="entry name" value="Zn peptidases"/>
    <property type="match status" value="1"/>
</dbReference>
<feature type="domain" description="Transferrin receptor-like dimerisation" evidence="3">
    <location>
        <begin position="682"/>
        <end position="794"/>
    </location>
</feature>
<dbReference type="SUPFAM" id="SSF53187">
    <property type="entry name" value="Zn-dependent exopeptidases"/>
    <property type="match status" value="1"/>
</dbReference>